<sequence>MSSIAFDPASAGPDNGVLRHIAFVSRAAWSMLKASPKARQAGRAIASAFKMPSGRLYFLREKTCFVFVDATMHIYRVPATRRMIAQFESEYRIMDLVRPHLRVPIPQAELIGSDPPIARYRAIPGQPLSRMIDTLRSRRQTGWIDDLARAILAVHDTPVPDYARPTTFVGDRMRLRRLLVGKGATGMAAELETSSRLARAALEGADTTALCHGDLKGGNVLVDPATGRLAGLIDFGNAGFGARESDIAHTRLPEPEHEALVRCYEALSGRRLDRDRLAAFVRFEQACHSATRFCGRGEG</sequence>
<evidence type="ECO:0000259" key="1">
    <source>
        <dbReference type="Pfam" id="PF01636"/>
    </source>
</evidence>
<dbReference type="AlphaFoldDB" id="A0A0P6VPR7"/>
<evidence type="ECO:0000313" key="3">
    <source>
        <dbReference type="Proteomes" id="UP000048984"/>
    </source>
</evidence>
<accession>A0A0P6VPR7</accession>
<dbReference type="Pfam" id="PF01636">
    <property type="entry name" value="APH"/>
    <property type="match status" value="1"/>
</dbReference>
<dbReference type="Proteomes" id="UP000048984">
    <property type="component" value="Unassembled WGS sequence"/>
</dbReference>
<reference evidence="2 3" key="1">
    <citation type="submission" date="2015-09" db="EMBL/GenBank/DDBJ databases">
        <authorList>
            <person name="Jackson K.R."/>
            <person name="Lunt B.L."/>
            <person name="Fisher J.N.B."/>
            <person name="Gardner A.V."/>
            <person name="Bailey M.E."/>
            <person name="Deus L.M."/>
            <person name="Earl A.S."/>
            <person name="Gibby P.D."/>
            <person name="Hartmann K.A."/>
            <person name="Liu J.E."/>
            <person name="Manci A.M."/>
            <person name="Nielsen D.A."/>
            <person name="Solomon M.B."/>
            <person name="Breakwell D.P."/>
            <person name="Burnett S.H."/>
            <person name="Grose J.H."/>
        </authorList>
    </citation>
    <scope>NUCLEOTIDE SEQUENCE [LARGE SCALE GENOMIC DNA]</scope>
    <source>
        <strain evidence="2 3">16</strain>
    </source>
</reference>
<evidence type="ECO:0000313" key="2">
    <source>
        <dbReference type="EMBL" id="KPL52443.1"/>
    </source>
</evidence>
<dbReference type="PANTHER" id="PTHR21310">
    <property type="entry name" value="AMINOGLYCOSIDE PHOSPHOTRANSFERASE-RELATED-RELATED"/>
    <property type="match status" value="1"/>
</dbReference>
<dbReference type="InterPro" id="IPR002575">
    <property type="entry name" value="Aminoglycoside_PTrfase"/>
</dbReference>
<protein>
    <recommendedName>
        <fullName evidence="1">Aminoglycoside phosphotransferase domain-containing protein</fullName>
    </recommendedName>
</protein>
<dbReference type="InterPro" id="IPR011009">
    <property type="entry name" value="Kinase-like_dom_sf"/>
</dbReference>
<dbReference type="InterPro" id="IPR051678">
    <property type="entry name" value="AGP_Transferase"/>
</dbReference>
<dbReference type="RefSeq" id="WP_054358606.1">
    <property type="nucleotide sequence ID" value="NZ_LJYW01000001.1"/>
</dbReference>
<gene>
    <name evidence="2" type="ORF">ABB55_09585</name>
</gene>
<dbReference type="EMBL" id="LJYW01000001">
    <property type="protein sequence ID" value="KPL52443.1"/>
    <property type="molecule type" value="Genomic_DNA"/>
</dbReference>
<proteinExistence type="predicted"/>
<feature type="domain" description="Aminoglycoside phosphotransferase" evidence="1">
    <location>
        <begin position="76"/>
        <end position="279"/>
    </location>
</feature>
<dbReference type="STRING" id="665126.ABB55_09585"/>
<dbReference type="SUPFAM" id="SSF56112">
    <property type="entry name" value="Protein kinase-like (PK-like)"/>
    <property type="match status" value="1"/>
</dbReference>
<comment type="caution">
    <text evidence="2">The sequence shown here is derived from an EMBL/GenBank/DDBJ whole genome shotgun (WGS) entry which is preliminary data.</text>
</comment>
<dbReference type="Gene3D" id="3.90.1200.10">
    <property type="match status" value="1"/>
</dbReference>
<keyword evidence="3" id="KW-1185">Reference proteome</keyword>
<reference evidence="2 3" key="2">
    <citation type="submission" date="2015-10" db="EMBL/GenBank/DDBJ databases">
        <title>Draft Genome Sequence of Prosthecomicrobium hirschii ATCC 27832.</title>
        <authorList>
            <person name="Daniel J."/>
            <person name="Givan S.A."/>
            <person name="Brun Y.V."/>
            <person name="Brown P.J."/>
        </authorList>
    </citation>
    <scope>NUCLEOTIDE SEQUENCE [LARGE SCALE GENOMIC DNA]</scope>
    <source>
        <strain evidence="2 3">16</strain>
    </source>
</reference>
<organism evidence="2 3">
    <name type="scientific">Prosthecodimorpha hirschii</name>
    <dbReference type="NCBI Taxonomy" id="665126"/>
    <lineage>
        <taxon>Bacteria</taxon>
        <taxon>Pseudomonadati</taxon>
        <taxon>Pseudomonadota</taxon>
        <taxon>Alphaproteobacteria</taxon>
        <taxon>Hyphomicrobiales</taxon>
        <taxon>Ancalomicrobiaceae</taxon>
        <taxon>Prosthecodimorpha</taxon>
    </lineage>
</organism>
<name>A0A0P6VPR7_9HYPH</name>
<dbReference type="Gene3D" id="3.30.200.20">
    <property type="entry name" value="Phosphorylase Kinase, domain 1"/>
    <property type="match status" value="1"/>
</dbReference>